<sequence>MDDRFNTASGWVLFAGIVALGASIGSGMYFHADSHEYPEGQDWGYFVEGAEEEGGADAGPDLGTLLASADAAAGEKVFAKCTACHTIEQGGANGIGPNLYGVMGKAIGGHAAGFAYSSALSDHGGQWTWENMDAWLKSPRAFASGTKMSFAGLSKPEDRANVMEYLASMGGAPAKPAPAAPEVEAGEGEEAPGAGPGPVEGAEAGAAEAAGAMSADQPVPAANAGGDNEGAAKID</sequence>
<reference evidence="10 11" key="1">
    <citation type="submission" date="2021-08" db="EMBL/GenBank/DDBJ databases">
        <title>Comparative Genomics Analysis of the Genus Qipengyuania Reveals Extensive Genetic Diversity and Metabolic Versatility, Including the Description of Fifteen Novel Species.</title>
        <authorList>
            <person name="Liu Y."/>
        </authorList>
    </citation>
    <scope>NUCLEOTIDE SEQUENCE [LARGE SCALE GENOMIC DNA]</scope>
    <source>
        <strain evidence="10 11">1NDH13</strain>
    </source>
</reference>
<gene>
    <name evidence="10" type="ORF">K3148_03525</name>
</gene>
<dbReference type="SUPFAM" id="SSF46626">
    <property type="entry name" value="Cytochrome c"/>
    <property type="match status" value="1"/>
</dbReference>
<dbReference type="InterPro" id="IPR009056">
    <property type="entry name" value="Cyt_c-like_dom"/>
</dbReference>
<evidence type="ECO:0000256" key="7">
    <source>
        <dbReference type="SAM" id="MobiDB-lite"/>
    </source>
</evidence>
<keyword evidence="8" id="KW-0472">Membrane</keyword>
<keyword evidence="11" id="KW-1185">Reference proteome</keyword>
<keyword evidence="5 6" id="KW-0408">Iron</keyword>
<feature type="domain" description="Cytochrome c" evidence="9">
    <location>
        <begin position="69"/>
        <end position="170"/>
    </location>
</feature>
<evidence type="ECO:0000256" key="2">
    <source>
        <dbReference type="ARBA" id="ARBA00022617"/>
    </source>
</evidence>
<dbReference type="Pfam" id="PF00034">
    <property type="entry name" value="Cytochrom_C"/>
    <property type="match status" value="1"/>
</dbReference>
<dbReference type="PROSITE" id="PS51007">
    <property type="entry name" value="CYTC"/>
    <property type="match status" value="1"/>
</dbReference>
<evidence type="ECO:0000256" key="8">
    <source>
        <dbReference type="SAM" id="Phobius"/>
    </source>
</evidence>
<evidence type="ECO:0000256" key="5">
    <source>
        <dbReference type="ARBA" id="ARBA00023004"/>
    </source>
</evidence>
<keyword evidence="2 6" id="KW-0349">Heme</keyword>
<dbReference type="Gene3D" id="1.10.760.10">
    <property type="entry name" value="Cytochrome c-like domain"/>
    <property type="match status" value="1"/>
</dbReference>
<organism evidence="10 11">
    <name type="scientific">Qipengyuania aurantiaca</name>
    <dbReference type="NCBI Taxonomy" id="2867233"/>
    <lineage>
        <taxon>Bacteria</taxon>
        <taxon>Pseudomonadati</taxon>
        <taxon>Pseudomonadota</taxon>
        <taxon>Alphaproteobacteria</taxon>
        <taxon>Sphingomonadales</taxon>
        <taxon>Erythrobacteraceae</taxon>
        <taxon>Qipengyuania</taxon>
    </lineage>
</organism>
<protein>
    <submittedName>
        <fullName evidence="10">Cytochrome c family protein</fullName>
    </submittedName>
</protein>
<evidence type="ECO:0000256" key="6">
    <source>
        <dbReference type="PROSITE-ProRule" id="PRU00433"/>
    </source>
</evidence>
<dbReference type="PRINTS" id="PR00604">
    <property type="entry name" value="CYTCHRMECIAB"/>
</dbReference>
<feature type="region of interest" description="Disordered" evidence="7">
    <location>
        <begin position="171"/>
        <end position="235"/>
    </location>
</feature>
<dbReference type="RefSeq" id="WP_221425943.1">
    <property type="nucleotide sequence ID" value="NZ_CP081295.1"/>
</dbReference>
<evidence type="ECO:0000313" key="10">
    <source>
        <dbReference type="EMBL" id="QZD90475.1"/>
    </source>
</evidence>
<keyword evidence="1" id="KW-0813">Transport</keyword>
<proteinExistence type="predicted"/>
<keyword evidence="8" id="KW-0812">Transmembrane</keyword>
<feature type="transmembrane region" description="Helical" evidence="8">
    <location>
        <begin position="12"/>
        <end position="32"/>
    </location>
</feature>
<keyword evidence="3 6" id="KW-0479">Metal-binding</keyword>
<evidence type="ECO:0000256" key="4">
    <source>
        <dbReference type="ARBA" id="ARBA00022982"/>
    </source>
</evidence>
<evidence type="ECO:0000259" key="9">
    <source>
        <dbReference type="PROSITE" id="PS51007"/>
    </source>
</evidence>
<accession>A0ABX8ZNC1</accession>
<dbReference type="EMBL" id="CP081295">
    <property type="protein sequence ID" value="QZD90475.1"/>
    <property type="molecule type" value="Genomic_DNA"/>
</dbReference>
<keyword evidence="8" id="KW-1133">Transmembrane helix</keyword>
<evidence type="ECO:0000313" key="11">
    <source>
        <dbReference type="Proteomes" id="UP000824281"/>
    </source>
</evidence>
<feature type="compositionally biased region" description="Low complexity" evidence="7">
    <location>
        <begin position="191"/>
        <end position="212"/>
    </location>
</feature>
<dbReference type="InterPro" id="IPR002327">
    <property type="entry name" value="Cyt_c_1A/1B"/>
</dbReference>
<keyword evidence="4" id="KW-0249">Electron transport</keyword>
<evidence type="ECO:0000256" key="3">
    <source>
        <dbReference type="ARBA" id="ARBA00022723"/>
    </source>
</evidence>
<name>A0ABX8ZNC1_9SPHN</name>
<dbReference type="PANTHER" id="PTHR11961">
    <property type="entry name" value="CYTOCHROME C"/>
    <property type="match status" value="1"/>
</dbReference>
<evidence type="ECO:0000256" key="1">
    <source>
        <dbReference type="ARBA" id="ARBA00022448"/>
    </source>
</evidence>
<dbReference type="Proteomes" id="UP000824281">
    <property type="component" value="Chromosome"/>
</dbReference>
<dbReference type="InterPro" id="IPR036909">
    <property type="entry name" value="Cyt_c-like_dom_sf"/>
</dbReference>